<keyword evidence="2" id="KW-1185">Reference proteome</keyword>
<sequence>MKAEIIQAISLFHEMELAPNPKEIYNHIDTDVDFTSFTSMLFQMAEEGELLYENNRYALPGKLNLIDVSWNRELEIQYFINQFRAVSQFLRLFPFIKSVSISKTSFYNNSNEVFLNLIVEKDTVYTTYYLVKKLLKFFDKYSIFDTKILFVLTPDASFEKEDSEAFLIQEVYEISGDYTFKNIVNNHFEDLNKKNNSTLFGKIIAFLFEKYFKIKFERVSIKRKGIITFTDINRFLEKISFTKNLNQLIYRT</sequence>
<name>A0A401XM84_9FLAO</name>
<protein>
    <submittedName>
        <fullName evidence="1">Uncharacterized protein</fullName>
    </submittedName>
</protein>
<evidence type="ECO:0000313" key="2">
    <source>
        <dbReference type="Proteomes" id="UP000286715"/>
    </source>
</evidence>
<gene>
    <name evidence="1" type="ORF">JCM31826_16120</name>
</gene>
<accession>A0A401XM84</accession>
<dbReference type="Proteomes" id="UP000286715">
    <property type="component" value="Unassembled WGS sequence"/>
</dbReference>
<evidence type="ECO:0000313" key="1">
    <source>
        <dbReference type="EMBL" id="GCD78130.1"/>
    </source>
</evidence>
<proteinExistence type="predicted"/>
<dbReference type="EMBL" id="BHZE01000016">
    <property type="protein sequence ID" value="GCD78130.1"/>
    <property type="molecule type" value="Genomic_DNA"/>
</dbReference>
<reference evidence="1 2" key="1">
    <citation type="submission" date="2018-11" db="EMBL/GenBank/DDBJ databases">
        <title>Schleiferia aggregans sp. nov., a moderately thermophilic heterotrophic bacterium isolated from microbial mats at a terrestrial hot spring.</title>
        <authorList>
            <person name="Iino T."/>
            <person name="Ohkuma M."/>
            <person name="Haruta S."/>
        </authorList>
    </citation>
    <scope>NUCLEOTIDE SEQUENCE [LARGE SCALE GENOMIC DNA]</scope>
    <source>
        <strain evidence="1 2">LA</strain>
    </source>
</reference>
<dbReference type="AlphaFoldDB" id="A0A401XM84"/>
<organism evidence="1 2">
    <name type="scientific">Thermaurantimonas aggregans</name>
    <dbReference type="NCBI Taxonomy" id="2173829"/>
    <lineage>
        <taxon>Bacteria</taxon>
        <taxon>Pseudomonadati</taxon>
        <taxon>Bacteroidota</taxon>
        <taxon>Flavobacteriia</taxon>
        <taxon>Flavobacteriales</taxon>
        <taxon>Schleiferiaceae</taxon>
        <taxon>Thermaurantimonas</taxon>
    </lineage>
</organism>
<comment type="caution">
    <text evidence="1">The sequence shown here is derived from an EMBL/GenBank/DDBJ whole genome shotgun (WGS) entry which is preliminary data.</text>
</comment>